<dbReference type="InterPro" id="IPR008554">
    <property type="entry name" value="Glutaredoxin-like"/>
</dbReference>
<keyword evidence="2" id="KW-1185">Reference proteome</keyword>
<proteinExistence type="predicted"/>
<evidence type="ECO:0000313" key="1">
    <source>
        <dbReference type="EMBL" id="MCD2192677.1"/>
    </source>
</evidence>
<dbReference type="Pfam" id="PF05768">
    <property type="entry name" value="Glrx-like"/>
    <property type="match status" value="1"/>
</dbReference>
<accession>A0ABS8P349</accession>
<name>A0ABS8P349_9PSEU</name>
<dbReference type="Gene3D" id="3.40.30.10">
    <property type="entry name" value="Glutaredoxin"/>
    <property type="match status" value="1"/>
</dbReference>
<sequence length="76" mass="8425">MTVLVRAQCTTCDRMEDVVREVCAEVGVGWERVDIDHADADLRGEFGDRIPVTLVDGEEHATWRVEAAALRTALQA</sequence>
<protein>
    <submittedName>
        <fullName evidence="1">Glutaredoxin family protein</fullName>
    </submittedName>
</protein>
<gene>
    <name evidence="1" type="ORF">LQ327_04640</name>
</gene>
<dbReference type="RefSeq" id="WP_230730356.1">
    <property type="nucleotide sequence ID" value="NZ_JAJNDB010000001.1"/>
</dbReference>
<dbReference type="SUPFAM" id="SSF52833">
    <property type="entry name" value="Thioredoxin-like"/>
    <property type="match status" value="1"/>
</dbReference>
<reference evidence="1 2" key="1">
    <citation type="submission" date="2021-11" db="EMBL/GenBank/DDBJ databases">
        <title>Draft genome sequence of Actinomycetospora sp. SF1 isolated from the rhizosphere soil.</title>
        <authorList>
            <person name="Duangmal K."/>
            <person name="Chantavorakit T."/>
        </authorList>
    </citation>
    <scope>NUCLEOTIDE SEQUENCE [LARGE SCALE GENOMIC DNA]</scope>
    <source>
        <strain evidence="1 2">TBRC 5722</strain>
    </source>
</reference>
<dbReference type="InterPro" id="IPR036249">
    <property type="entry name" value="Thioredoxin-like_sf"/>
</dbReference>
<dbReference type="Proteomes" id="UP001199469">
    <property type="component" value="Unassembled WGS sequence"/>
</dbReference>
<evidence type="ECO:0000313" key="2">
    <source>
        <dbReference type="Proteomes" id="UP001199469"/>
    </source>
</evidence>
<organism evidence="1 2">
    <name type="scientific">Actinomycetospora endophytica</name>
    <dbReference type="NCBI Taxonomy" id="2291215"/>
    <lineage>
        <taxon>Bacteria</taxon>
        <taxon>Bacillati</taxon>
        <taxon>Actinomycetota</taxon>
        <taxon>Actinomycetes</taxon>
        <taxon>Pseudonocardiales</taxon>
        <taxon>Pseudonocardiaceae</taxon>
        <taxon>Actinomycetospora</taxon>
    </lineage>
</organism>
<dbReference type="EMBL" id="JAJNDB010000001">
    <property type="protein sequence ID" value="MCD2192677.1"/>
    <property type="molecule type" value="Genomic_DNA"/>
</dbReference>
<comment type="caution">
    <text evidence="1">The sequence shown here is derived from an EMBL/GenBank/DDBJ whole genome shotgun (WGS) entry which is preliminary data.</text>
</comment>